<feature type="region of interest" description="Disordered" evidence="11">
    <location>
        <begin position="1"/>
        <end position="30"/>
    </location>
</feature>
<evidence type="ECO:0000256" key="8">
    <source>
        <dbReference type="ARBA" id="ARBA00034808"/>
    </source>
</evidence>
<comment type="similarity">
    <text evidence="1">Belongs to the helicase family. UvrD subfamily.</text>
</comment>
<proteinExistence type="inferred from homology"/>
<feature type="domain" description="UvrD-like helicase C-terminal" evidence="13">
    <location>
        <begin position="345"/>
        <end position="670"/>
    </location>
</feature>
<gene>
    <name evidence="14" type="ORF">Cboi02_000118200</name>
</gene>
<dbReference type="GO" id="GO:0016787">
    <property type="term" value="F:hydrolase activity"/>
    <property type="evidence" value="ECO:0007669"/>
    <property type="project" value="UniProtKB-UniRule"/>
</dbReference>
<keyword evidence="5 10" id="KW-0067">ATP-binding</keyword>
<organism evidence="14 15">
    <name type="scientific">Candida boidinii</name>
    <name type="common">Yeast</name>
    <dbReference type="NCBI Taxonomy" id="5477"/>
    <lineage>
        <taxon>Eukaryota</taxon>
        <taxon>Fungi</taxon>
        <taxon>Dikarya</taxon>
        <taxon>Ascomycota</taxon>
        <taxon>Saccharomycotina</taxon>
        <taxon>Pichiomycetes</taxon>
        <taxon>Pichiales</taxon>
        <taxon>Pichiaceae</taxon>
        <taxon>Ogataea</taxon>
        <taxon>Ogataea/Candida clade</taxon>
    </lineage>
</organism>
<dbReference type="GO" id="GO:0005524">
    <property type="term" value="F:ATP binding"/>
    <property type="evidence" value="ECO:0007669"/>
    <property type="project" value="UniProtKB-UniRule"/>
</dbReference>
<dbReference type="PANTHER" id="PTHR11070:SF46">
    <property type="entry name" value="ATP-DEPENDENT DNA HELICASE HMI1, MITOCHONDRIAL"/>
    <property type="match status" value="1"/>
</dbReference>
<protein>
    <recommendedName>
        <fullName evidence="8">DNA 3'-5' helicase</fullName>
        <ecNumber evidence="8">5.6.2.4</ecNumber>
    </recommendedName>
</protein>
<evidence type="ECO:0000256" key="11">
    <source>
        <dbReference type="SAM" id="MobiDB-lite"/>
    </source>
</evidence>
<dbReference type="InterPro" id="IPR014016">
    <property type="entry name" value="UvrD-like_ATP-bd"/>
</dbReference>
<keyword evidence="2 10" id="KW-0547">Nucleotide-binding</keyword>
<comment type="catalytic activity">
    <reaction evidence="9">
        <text>ATP + H2O = ADP + phosphate + H(+)</text>
        <dbReference type="Rhea" id="RHEA:13065"/>
        <dbReference type="ChEBI" id="CHEBI:15377"/>
        <dbReference type="ChEBI" id="CHEBI:15378"/>
        <dbReference type="ChEBI" id="CHEBI:30616"/>
        <dbReference type="ChEBI" id="CHEBI:43474"/>
        <dbReference type="ChEBI" id="CHEBI:456216"/>
        <dbReference type="EC" id="5.6.2.4"/>
    </reaction>
</comment>
<evidence type="ECO:0000256" key="5">
    <source>
        <dbReference type="ARBA" id="ARBA00022840"/>
    </source>
</evidence>
<accession>A0A9W6SX59</accession>
<dbReference type="GO" id="GO:0003677">
    <property type="term" value="F:DNA binding"/>
    <property type="evidence" value="ECO:0007669"/>
    <property type="project" value="InterPro"/>
</dbReference>
<dbReference type="Pfam" id="PF00580">
    <property type="entry name" value="UvrD-helicase"/>
    <property type="match status" value="1"/>
</dbReference>
<evidence type="ECO:0000259" key="13">
    <source>
        <dbReference type="PROSITE" id="PS51217"/>
    </source>
</evidence>
<evidence type="ECO:0000259" key="12">
    <source>
        <dbReference type="PROSITE" id="PS51198"/>
    </source>
</evidence>
<keyword evidence="3 10" id="KW-0378">Hydrolase</keyword>
<dbReference type="PROSITE" id="PS51198">
    <property type="entry name" value="UVRD_HELICASE_ATP_BIND"/>
    <property type="match status" value="1"/>
</dbReference>
<sequence length="891" mass="101601">MSESEISPVQSHTPSPTASPTSSPTQSQNLQEHRLNINIKCTENQYDAIMSPYDQPNTLLNIIAPPGSGKTLTLCKKISYILSEANVKPEEILILSLTNRSVDDIRVKLLNTLNFDIASSMNVYTFHSFANVLLSSEIGNDWQLIDDEHLRRLGSLITLNTNPTANSLTNTQGASSLQTKKVYTTSEFKEIINSLKEVDESKYEESLIYKKYNFTKETFKFLKVLLGTSNIYTYDSMLEKCNYLLSNLNENENIKNIIKDYKIIIVDEFQDVYSTLTEIIIKLSTDKHLIIAGDPNQSIYGFLGATRNNNWGKLLPIYDDSNPKNSNSGKRVKTIKLNQTFRSTPEILQLSNSILNLNNHEINTVKSESDFKPIRIPFKSPIEEYKFIHSEIERLIELSLGEIKPSDIAILSYSNKDIDAIYNYFNRVGKFQLNRLNTTPRWIKTKLLFILHYLRILINPNDNFAFYSCLNLLPGIGKVSINSIYLKSLQNNISIWEYLHNNSYKKTKTISKNTFEFIEYIKDKQLNLDYNDPVEVFNTIIEMSENFGLKKDIKLSIYSKDNLNSDLKLNLKINEYKEFLKSIFKNLKKSKTFKASNENLIQYFLHNYSNEYSTHKITSNTNTTSPGDKINANANTNNNNSNISDNSTSNVYSAYNPNEINFSTIHSAKGLEFPVVFILSNNENLIFSSEKRRVLYVGITRASSLLYWNKLDNHQIFNSLNVGSKNWKFKTESKFGENPKKTAFVSSNASYKSSYTGNSSPSSSSFIAEPPVINVSQTDLEAEMKNIEAYSESYLPDTTSSPKNINKFTSIGDTKEHLTKNINHGNDAKFEDAKNYFSRKPVDLSNNSYLIKLLNNMGKSTKKFNKKNTTSAIYSNLINTKTINLIKKAIH</sequence>
<keyword evidence="6" id="KW-0413">Isomerase</keyword>
<dbReference type="InterPro" id="IPR014017">
    <property type="entry name" value="DNA_helicase_UvrD-like_C"/>
</dbReference>
<dbReference type="PROSITE" id="PS51217">
    <property type="entry name" value="UVRD_HELICASE_CTER"/>
    <property type="match status" value="1"/>
</dbReference>
<dbReference type="InterPro" id="IPR000212">
    <property type="entry name" value="DNA_helicase_UvrD/REP"/>
</dbReference>
<feature type="domain" description="UvrD-like helicase ATP-binding" evidence="12">
    <location>
        <begin position="43"/>
        <end position="344"/>
    </location>
</feature>
<dbReference type="EMBL" id="BSXN01000259">
    <property type="protein sequence ID" value="GME67824.1"/>
    <property type="molecule type" value="Genomic_DNA"/>
</dbReference>
<dbReference type="Gene3D" id="3.40.50.300">
    <property type="entry name" value="P-loop containing nucleotide triphosphate hydrolases"/>
    <property type="match status" value="3"/>
</dbReference>
<evidence type="ECO:0000256" key="7">
    <source>
        <dbReference type="ARBA" id="ARBA00034617"/>
    </source>
</evidence>
<name>A0A9W6SX59_CANBO</name>
<dbReference type="InterPro" id="IPR027417">
    <property type="entry name" value="P-loop_NTPase"/>
</dbReference>
<dbReference type="GO" id="GO:0043138">
    <property type="term" value="F:3'-5' DNA helicase activity"/>
    <property type="evidence" value="ECO:0007669"/>
    <property type="project" value="UniProtKB-EC"/>
</dbReference>
<evidence type="ECO:0000313" key="14">
    <source>
        <dbReference type="EMBL" id="GME67824.1"/>
    </source>
</evidence>
<dbReference type="SUPFAM" id="SSF52540">
    <property type="entry name" value="P-loop containing nucleoside triphosphate hydrolases"/>
    <property type="match status" value="1"/>
</dbReference>
<dbReference type="EC" id="5.6.2.4" evidence="8"/>
<evidence type="ECO:0000256" key="4">
    <source>
        <dbReference type="ARBA" id="ARBA00022806"/>
    </source>
</evidence>
<dbReference type="InterPro" id="IPR013986">
    <property type="entry name" value="DExx_box_DNA_helicase_dom_sf"/>
</dbReference>
<feature type="compositionally biased region" description="Low complexity" evidence="11">
    <location>
        <begin position="10"/>
        <end position="28"/>
    </location>
</feature>
<dbReference type="Gene3D" id="1.10.486.10">
    <property type="entry name" value="PCRA, domain 4"/>
    <property type="match status" value="1"/>
</dbReference>
<keyword evidence="4 10" id="KW-0347">Helicase</keyword>
<evidence type="ECO:0000256" key="2">
    <source>
        <dbReference type="ARBA" id="ARBA00022741"/>
    </source>
</evidence>
<comment type="catalytic activity">
    <reaction evidence="7">
        <text>Couples ATP hydrolysis with the unwinding of duplex DNA by translocating in the 3'-5' direction.</text>
        <dbReference type="EC" id="5.6.2.4"/>
    </reaction>
</comment>
<reference evidence="14" key="1">
    <citation type="submission" date="2023-04" db="EMBL/GenBank/DDBJ databases">
        <title>Candida boidinii NBRC 10035.</title>
        <authorList>
            <person name="Ichikawa N."/>
            <person name="Sato H."/>
            <person name="Tonouchi N."/>
        </authorList>
    </citation>
    <scope>NUCLEOTIDE SEQUENCE</scope>
    <source>
        <strain evidence="14">NBRC 10035</strain>
    </source>
</reference>
<dbReference type="Gene3D" id="1.10.10.160">
    <property type="match status" value="1"/>
</dbReference>
<dbReference type="GO" id="GO:0005634">
    <property type="term" value="C:nucleus"/>
    <property type="evidence" value="ECO:0007669"/>
    <property type="project" value="TreeGrafter"/>
</dbReference>
<evidence type="ECO:0000256" key="1">
    <source>
        <dbReference type="ARBA" id="ARBA00009922"/>
    </source>
</evidence>
<dbReference type="AlphaFoldDB" id="A0A9W6SX59"/>
<comment type="caution">
    <text evidence="14">The sequence shown here is derived from an EMBL/GenBank/DDBJ whole genome shotgun (WGS) entry which is preliminary data.</text>
</comment>
<feature type="binding site" evidence="10">
    <location>
        <begin position="64"/>
        <end position="71"/>
    </location>
    <ligand>
        <name>ATP</name>
        <dbReference type="ChEBI" id="CHEBI:30616"/>
    </ligand>
</feature>
<evidence type="ECO:0000256" key="9">
    <source>
        <dbReference type="ARBA" id="ARBA00048988"/>
    </source>
</evidence>
<dbReference type="PANTHER" id="PTHR11070">
    <property type="entry name" value="UVRD / RECB / PCRA DNA HELICASE FAMILY MEMBER"/>
    <property type="match status" value="1"/>
</dbReference>
<dbReference type="GO" id="GO:0000725">
    <property type="term" value="P:recombinational repair"/>
    <property type="evidence" value="ECO:0007669"/>
    <property type="project" value="TreeGrafter"/>
</dbReference>
<keyword evidence="15" id="KW-1185">Reference proteome</keyword>
<evidence type="ECO:0000256" key="3">
    <source>
        <dbReference type="ARBA" id="ARBA00022801"/>
    </source>
</evidence>
<evidence type="ECO:0000313" key="15">
    <source>
        <dbReference type="Proteomes" id="UP001165120"/>
    </source>
</evidence>
<evidence type="ECO:0000256" key="6">
    <source>
        <dbReference type="ARBA" id="ARBA00023235"/>
    </source>
</evidence>
<dbReference type="Pfam" id="PF13361">
    <property type="entry name" value="UvrD_C"/>
    <property type="match status" value="1"/>
</dbReference>
<evidence type="ECO:0000256" key="10">
    <source>
        <dbReference type="PROSITE-ProRule" id="PRU00560"/>
    </source>
</evidence>
<dbReference type="Proteomes" id="UP001165120">
    <property type="component" value="Unassembled WGS sequence"/>
</dbReference>